<evidence type="ECO:0000313" key="3">
    <source>
        <dbReference type="Proteomes" id="UP001057498"/>
    </source>
</evidence>
<protein>
    <recommendedName>
        <fullName evidence="4">TonB C-terminal domain-containing protein</fullName>
    </recommendedName>
</protein>
<dbReference type="RefSeq" id="WP_251972320.1">
    <property type="nucleotide sequence ID" value="NZ_AP025730.1"/>
</dbReference>
<name>A0ABN6PHN3_9BURK</name>
<proteinExistence type="predicted"/>
<gene>
    <name evidence="2" type="ORF">CATMQ487_11470</name>
</gene>
<evidence type="ECO:0008006" key="4">
    <source>
        <dbReference type="Google" id="ProtNLM"/>
    </source>
</evidence>
<feature type="chain" id="PRO_5046569397" description="TonB C-terminal domain-containing protein" evidence="1">
    <location>
        <begin position="27"/>
        <end position="159"/>
    </location>
</feature>
<accession>A0ABN6PHN3</accession>
<feature type="signal peptide" evidence="1">
    <location>
        <begin position="1"/>
        <end position="26"/>
    </location>
</feature>
<keyword evidence="3" id="KW-1185">Reference proteome</keyword>
<evidence type="ECO:0000256" key="1">
    <source>
        <dbReference type="SAM" id="SignalP"/>
    </source>
</evidence>
<sequence>MPLRRTALPNFAAALCLGAFASVAQAQFTAPPQPLPAPQLEASEAESPKAYRQDAARHLYLTYPMQVMRGKLPPLLYAVTVVETTLDAQGKVLQVEFTREPAVAKEVMPWIRQMIQRAGPYPAPAKLGTEMIYTDIWLVDKSGRFQLDTLTEGQRGSSD</sequence>
<dbReference type="Proteomes" id="UP001057498">
    <property type="component" value="Chromosome"/>
</dbReference>
<organism evidence="2 3">
    <name type="scientific">Sphaerotilus microaerophilus</name>
    <dbReference type="NCBI Taxonomy" id="2914710"/>
    <lineage>
        <taxon>Bacteria</taxon>
        <taxon>Pseudomonadati</taxon>
        <taxon>Pseudomonadota</taxon>
        <taxon>Betaproteobacteria</taxon>
        <taxon>Burkholderiales</taxon>
        <taxon>Sphaerotilaceae</taxon>
        <taxon>Sphaerotilus</taxon>
    </lineage>
</organism>
<dbReference type="EMBL" id="AP025730">
    <property type="protein sequence ID" value="BDI04177.1"/>
    <property type="molecule type" value="Genomic_DNA"/>
</dbReference>
<dbReference type="SUPFAM" id="SSF74653">
    <property type="entry name" value="TolA/TonB C-terminal domain"/>
    <property type="match status" value="1"/>
</dbReference>
<reference evidence="2" key="1">
    <citation type="submission" date="2022-04" db="EMBL/GenBank/DDBJ databases">
        <title>Whole genome sequence of Sphaerotilus sp. FB-5.</title>
        <authorList>
            <person name="Takeda M."/>
            <person name="Narihara S."/>
            <person name="Akimoto M."/>
            <person name="Akimoto R."/>
            <person name="Nishiyashiki S."/>
            <person name="Murakami T."/>
        </authorList>
    </citation>
    <scope>NUCLEOTIDE SEQUENCE</scope>
    <source>
        <strain evidence="2">FB-5</strain>
    </source>
</reference>
<evidence type="ECO:0000313" key="2">
    <source>
        <dbReference type="EMBL" id="BDI04177.1"/>
    </source>
</evidence>
<keyword evidence="1" id="KW-0732">Signal</keyword>
<dbReference type="Gene3D" id="3.30.1150.10">
    <property type="match status" value="1"/>
</dbReference>